<dbReference type="GO" id="GO:0001650">
    <property type="term" value="C:fibrillar center"/>
    <property type="evidence" value="ECO:0007669"/>
    <property type="project" value="TreeGrafter"/>
</dbReference>
<evidence type="ECO:0000256" key="1">
    <source>
        <dbReference type="SAM" id="MobiDB-lite"/>
    </source>
</evidence>
<dbReference type="PANTHER" id="PTHR15319">
    <property type="entry name" value="TATA BOX-BINDING PROTEIN ASSOCIATED FACTOR RNA POLYMERASE I SUBUNIT C"/>
    <property type="match status" value="1"/>
</dbReference>
<dbReference type="PANTHER" id="PTHR15319:SF1">
    <property type="entry name" value="TATA BOX-BINDING PROTEIN-ASSOCIATED FACTOR RNA POLYMERASE I SUBUNIT C"/>
    <property type="match status" value="1"/>
</dbReference>
<dbReference type="InterPro" id="IPR038801">
    <property type="entry name" value="TAF1C"/>
</dbReference>
<dbReference type="AlphaFoldDB" id="A0A2G5BBA1"/>
<reference evidence="3 4" key="1">
    <citation type="journal article" date="2015" name="Genome Biol. Evol.">
        <title>Phylogenomic analyses indicate that early fungi evolved digesting cell walls of algal ancestors of land plants.</title>
        <authorList>
            <person name="Chang Y."/>
            <person name="Wang S."/>
            <person name="Sekimoto S."/>
            <person name="Aerts A.L."/>
            <person name="Choi C."/>
            <person name="Clum A."/>
            <person name="LaButti K.M."/>
            <person name="Lindquist E.A."/>
            <person name="Yee Ngan C."/>
            <person name="Ohm R.A."/>
            <person name="Salamov A.A."/>
            <person name="Grigoriev I.V."/>
            <person name="Spatafora J.W."/>
            <person name="Berbee M.L."/>
        </authorList>
    </citation>
    <scope>NUCLEOTIDE SEQUENCE [LARGE SCALE GENOMIC DNA]</scope>
    <source>
        <strain evidence="3 4">NRRL 1564</strain>
    </source>
</reference>
<gene>
    <name evidence="3" type="ORF">COEREDRAFT_8428</name>
</gene>
<evidence type="ECO:0000313" key="3">
    <source>
        <dbReference type="EMBL" id="PIA16294.1"/>
    </source>
</evidence>
<keyword evidence="4" id="KW-1185">Reference proteome</keyword>
<dbReference type="EMBL" id="KZ303500">
    <property type="protein sequence ID" value="PIA16294.1"/>
    <property type="molecule type" value="Genomic_DNA"/>
</dbReference>
<organism evidence="3 4">
    <name type="scientific">Coemansia reversa (strain ATCC 12441 / NRRL 1564)</name>
    <dbReference type="NCBI Taxonomy" id="763665"/>
    <lineage>
        <taxon>Eukaryota</taxon>
        <taxon>Fungi</taxon>
        <taxon>Fungi incertae sedis</taxon>
        <taxon>Zoopagomycota</taxon>
        <taxon>Kickxellomycotina</taxon>
        <taxon>Kickxellomycetes</taxon>
        <taxon>Kickxellales</taxon>
        <taxon>Kickxellaceae</taxon>
        <taxon>Coemansia</taxon>
    </lineage>
</organism>
<feature type="compositionally biased region" description="Polar residues" evidence="1">
    <location>
        <begin position="927"/>
        <end position="937"/>
    </location>
</feature>
<dbReference type="STRING" id="763665.A0A2G5BBA1"/>
<accession>A0A2G5BBA1</accession>
<sequence length="993" mass="108354">MDRVSKTFPAAAWPLNRREAGVEHIALISTYLGVIGCAFPTLQPSKQGRLLESDIHWHPASIRPDMRTHNILSEPRIPVMLRPPTRIPGFMQPCKDLSYQEMVCQLRNMHADLDIPHDLIAGLFRDAMDDASRDVMSFTKGNTVTCCRPALNEKSIPHTLPPGAKAGMSPKEIITAARGKQEVGLNFAGSGYSDRDVVENVLGWSARREWTVYAGGECNNELWSLPLPSTEDMGSVFPSLRPRAGVDPTQSGVEAEPSIEFSTPIRQILASDAHPGFACVRTDSMVSIISVTQCHRGVEWTPYIQANIVGEPYAYDSGDNLTCHASWSQWNISELALASGSGAIRLWDCNVGSITTIQDKDFLSSRYDIQWNCCEYWGSPRHILCANNDIIYQLDARTKCKNTTIMSLAQSSFAFDSEAFTAISTSALHPLHAVAASTHAIRVFDQRYLKQPVVAWEHGFPKADSPTFLQTTLLPNYTQGRAACIFAASEESSRICGFVYGQGANDEPYTSLDQLALRSTTAASMTCEHIQDTLAIDPYENQDTVLGHTHITDYPTARLAGVSFRFLPYETAETTDSGLMHKAMDAVCVCVDELGAVTGNHIVIGTGHSNSTSSGVPESTYGEVLGSAIWRNAHGVGNATIDGMNTLFQSDKSRIRKKEDMWEELHKRAEISKFVDMTKVYNALLDDLDKRSGRGLNKVQQPLSTQQMQQELERGLNNVSTRDTSAYQVIGAISSGLSHDGRSLLANQSSQFVDKSWLRRQLLCMRDSSGQQELEEPSTPEVLNTIGSDATNIAAKHDVPESATARALEGLFSCNSSQQSALTCAALCRAAEDVELATIRLRRLPSKEPRHADSTGTLAMNCSMAGPEALRTELGSRTDGLSDAAQLLDRLWAGDSTTADDLAAHHHSTTEGNTRLPRAPGKRARASQISAAQTQPLPQKPGAVVDISTAPPATPDMFTLASTQQSGLSARPHAHLHSASSQKKKKKARKQGF</sequence>
<evidence type="ECO:0000259" key="2">
    <source>
        <dbReference type="Pfam" id="PF20641"/>
    </source>
</evidence>
<proteinExistence type="predicted"/>
<dbReference type="SUPFAM" id="SSF117289">
    <property type="entry name" value="Nucleoporin domain"/>
    <property type="match status" value="1"/>
</dbReference>
<feature type="region of interest" description="Disordered" evidence="1">
    <location>
        <begin position="904"/>
        <end position="993"/>
    </location>
</feature>
<dbReference type="Proteomes" id="UP000242474">
    <property type="component" value="Unassembled WGS sequence"/>
</dbReference>
<feature type="domain" description="TAF1C beta-propeller" evidence="2">
    <location>
        <begin position="326"/>
        <end position="410"/>
    </location>
</feature>
<dbReference type="Pfam" id="PF20641">
    <property type="entry name" value="TAF1C_beta-prop"/>
    <property type="match status" value="1"/>
</dbReference>
<dbReference type="GO" id="GO:0001164">
    <property type="term" value="F:RNA polymerase I core promoter sequence-specific DNA binding"/>
    <property type="evidence" value="ECO:0007669"/>
    <property type="project" value="TreeGrafter"/>
</dbReference>
<dbReference type="OrthoDB" id="5597601at2759"/>
<protein>
    <recommendedName>
        <fullName evidence="2">TAF1C beta-propeller domain-containing protein</fullName>
    </recommendedName>
</protein>
<feature type="compositionally biased region" description="Basic residues" evidence="1">
    <location>
        <begin position="972"/>
        <end position="993"/>
    </location>
</feature>
<dbReference type="InterPro" id="IPR049087">
    <property type="entry name" value="TAF1C_beta-prop"/>
</dbReference>
<evidence type="ECO:0000313" key="4">
    <source>
        <dbReference type="Proteomes" id="UP000242474"/>
    </source>
</evidence>
<name>A0A2G5BBA1_COERN</name>